<dbReference type="Pfam" id="PF00903">
    <property type="entry name" value="Glyoxalase"/>
    <property type="match status" value="1"/>
</dbReference>
<gene>
    <name evidence="3" type="ORF">I586_00656</name>
    <name evidence="2" type="ORF">UAY_01211</name>
</gene>
<sequence length="148" mass="16811">MTLEVAIFLSMNGRAKEALTFYKKQLGAKELLVVTYEEMAQRDPSFQLTEENKHFISHSVLQIGKTKIMIAEESMDPTETVTIGNNFSLCIQSADLVEIQTLYSNLTSDKRVKIILPLNQIIFSGAYAILEDPFGVQIQLMHDERLNR</sequence>
<evidence type="ECO:0000313" key="2">
    <source>
        <dbReference type="EMBL" id="EOI01803.1"/>
    </source>
</evidence>
<dbReference type="InterPro" id="IPR029068">
    <property type="entry name" value="Glyas_Bleomycin-R_OHBP_Dase"/>
</dbReference>
<dbReference type="eggNOG" id="COG2764">
    <property type="taxonomic scope" value="Bacteria"/>
</dbReference>
<dbReference type="EMBL" id="ASWB01000001">
    <property type="protein sequence ID" value="EOT73662.1"/>
    <property type="molecule type" value="Genomic_DNA"/>
</dbReference>
<evidence type="ECO:0000259" key="1">
    <source>
        <dbReference type="Pfam" id="PF00903"/>
    </source>
</evidence>
<accession>R2T2Z6</accession>
<dbReference type="Proteomes" id="UP000014157">
    <property type="component" value="Unassembled WGS sequence"/>
</dbReference>
<dbReference type="RefSeq" id="WP_010764601.1">
    <property type="nucleotide sequence ID" value="NZ_ASWB01000001.1"/>
</dbReference>
<keyword evidence="5" id="KW-1185">Reference proteome</keyword>
<dbReference type="PATRIC" id="fig|1158609.3.peg.1169"/>
<dbReference type="PANTHER" id="PTHR33990:SF4">
    <property type="entry name" value="PHNB-LIKE DOMAIN-CONTAINING PROTEIN"/>
    <property type="match status" value="1"/>
</dbReference>
<dbReference type="OrthoDB" id="9795306at2"/>
<dbReference type="EMBL" id="AJAS01000013">
    <property type="protein sequence ID" value="EOI01803.1"/>
    <property type="molecule type" value="Genomic_DNA"/>
</dbReference>
<dbReference type="InterPro" id="IPR004360">
    <property type="entry name" value="Glyas_Fos-R_dOase_dom"/>
</dbReference>
<name>R2T2Z6_9ENTE</name>
<dbReference type="STRING" id="155617.RV09_GL000621"/>
<feature type="domain" description="Glyoxalase/fosfomycin resistance/dioxygenase" evidence="1">
    <location>
        <begin position="13"/>
        <end position="140"/>
    </location>
</feature>
<evidence type="ECO:0000313" key="3">
    <source>
        <dbReference type="EMBL" id="EOT73662.1"/>
    </source>
</evidence>
<dbReference type="Proteomes" id="UP000013781">
    <property type="component" value="Unassembled WGS sequence"/>
</dbReference>
<protein>
    <recommendedName>
        <fullName evidence="1">Glyoxalase/fosfomycin resistance/dioxygenase domain-containing protein</fullName>
    </recommendedName>
</protein>
<reference evidence="3 5" key="2">
    <citation type="submission" date="2013-03" db="EMBL/GenBank/DDBJ databases">
        <title>The Genome Sequence of Enterococcus moraviensis BAA-383 (PacBio/Illumina hybrid assembly).</title>
        <authorList>
            <consortium name="The Broad Institute Genomics Platform"/>
            <consortium name="The Broad Institute Genome Sequencing Center for Infectious Disease"/>
            <person name="Earl A."/>
            <person name="Russ C."/>
            <person name="Gilmore M."/>
            <person name="Surin D."/>
            <person name="Walker B."/>
            <person name="Young S."/>
            <person name="Zeng Q."/>
            <person name="Gargeya S."/>
            <person name="Fitzgerald M."/>
            <person name="Haas B."/>
            <person name="Abouelleil A."/>
            <person name="Allen A.W."/>
            <person name="Alvarado L."/>
            <person name="Arachchi H.M."/>
            <person name="Berlin A.M."/>
            <person name="Chapman S.B."/>
            <person name="Gainer-Dewar J."/>
            <person name="Goldberg J."/>
            <person name="Griggs A."/>
            <person name="Gujja S."/>
            <person name="Hansen M."/>
            <person name="Howarth C."/>
            <person name="Imamovic A."/>
            <person name="Ireland A."/>
            <person name="Larimer J."/>
            <person name="McCowan C."/>
            <person name="Murphy C."/>
            <person name="Pearson M."/>
            <person name="Poon T.W."/>
            <person name="Priest M."/>
            <person name="Roberts A."/>
            <person name="Saif S."/>
            <person name="Shea T."/>
            <person name="Sisk P."/>
            <person name="Sykes S."/>
            <person name="Wortman J."/>
            <person name="Nusbaum C."/>
            <person name="Birren B."/>
        </authorList>
    </citation>
    <scope>NUCLEOTIDE SEQUENCE [LARGE SCALE GENOMIC DNA]</scope>
    <source>
        <strain evidence="3 5">ATCC BAA-383</strain>
    </source>
</reference>
<evidence type="ECO:0000313" key="4">
    <source>
        <dbReference type="Proteomes" id="UP000013781"/>
    </source>
</evidence>
<dbReference type="HOGENOM" id="CLU_046006_17_3_9"/>
<proteinExistence type="predicted"/>
<evidence type="ECO:0000313" key="5">
    <source>
        <dbReference type="Proteomes" id="UP000014157"/>
    </source>
</evidence>
<dbReference type="Gene3D" id="3.10.180.10">
    <property type="entry name" value="2,3-Dihydroxybiphenyl 1,2-Dioxygenase, domain 1"/>
    <property type="match status" value="1"/>
</dbReference>
<organism evidence="2 4">
    <name type="scientific">Enterococcus moraviensis ATCC BAA-383</name>
    <dbReference type="NCBI Taxonomy" id="1158609"/>
    <lineage>
        <taxon>Bacteria</taxon>
        <taxon>Bacillati</taxon>
        <taxon>Bacillota</taxon>
        <taxon>Bacilli</taxon>
        <taxon>Lactobacillales</taxon>
        <taxon>Enterococcaceae</taxon>
        <taxon>Enterococcus</taxon>
    </lineage>
</organism>
<comment type="caution">
    <text evidence="2">The sequence shown here is derived from an EMBL/GenBank/DDBJ whole genome shotgun (WGS) entry which is preliminary data.</text>
</comment>
<dbReference type="SUPFAM" id="SSF54593">
    <property type="entry name" value="Glyoxalase/Bleomycin resistance protein/Dihydroxybiphenyl dioxygenase"/>
    <property type="match status" value="1"/>
</dbReference>
<reference evidence="2 4" key="1">
    <citation type="submission" date="2013-02" db="EMBL/GenBank/DDBJ databases">
        <title>The Genome Sequence of Enterococcus moraviensis BAA-383.</title>
        <authorList>
            <consortium name="The Broad Institute Genome Sequencing Platform"/>
            <consortium name="The Broad Institute Genome Sequencing Center for Infectious Disease"/>
            <person name="Earl A.M."/>
            <person name="Gilmore M.S."/>
            <person name="Lebreton F."/>
            <person name="Walker B."/>
            <person name="Young S.K."/>
            <person name="Zeng Q."/>
            <person name="Gargeya S."/>
            <person name="Fitzgerald M."/>
            <person name="Haas B."/>
            <person name="Abouelleil A."/>
            <person name="Alvarado L."/>
            <person name="Arachchi H.M."/>
            <person name="Berlin A.M."/>
            <person name="Chapman S.B."/>
            <person name="Dewar J."/>
            <person name="Goldberg J."/>
            <person name="Griggs A."/>
            <person name="Gujja S."/>
            <person name="Hansen M."/>
            <person name="Howarth C."/>
            <person name="Imamovic A."/>
            <person name="Larimer J."/>
            <person name="McCowan C."/>
            <person name="Murphy C."/>
            <person name="Neiman D."/>
            <person name="Pearson M."/>
            <person name="Priest M."/>
            <person name="Roberts A."/>
            <person name="Saif S."/>
            <person name="Shea T."/>
            <person name="Sisk P."/>
            <person name="Sykes S."/>
            <person name="Wortman J."/>
            <person name="Nusbaum C."/>
            <person name="Birren B."/>
        </authorList>
    </citation>
    <scope>NUCLEOTIDE SEQUENCE [LARGE SCALE GENOMIC DNA]</scope>
    <source>
        <strain evidence="2 4">ATCC BAA-383</strain>
    </source>
</reference>
<dbReference type="PANTHER" id="PTHR33990">
    <property type="entry name" value="PROTEIN YJDN-RELATED"/>
    <property type="match status" value="1"/>
</dbReference>
<dbReference type="AlphaFoldDB" id="R2T2Z6"/>